<dbReference type="AlphaFoldDB" id="A0A3N7EFQ4"/>
<dbReference type="Proteomes" id="UP000006729">
    <property type="component" value="Chromosome 1"/>
</dbReference>
<gene>
    <name evidence="1" type="ORF">POPTR_001G445250</name>
</gene>
<evidence type="ECO:0000313" key="2">
    <source>
        <dbReference type="Proteomes" id="UP000006729"/>
    </source>
</evidence>
<name>A0A3N7EFQ4_POPTR</name>
<dbReference type="EMBL" id="CM009290">
    <property type="protein sequence ID" value="RQO86157.1"/>
    <property type="molecule type" value="Genomic_DNA"/>
</dbReference>
<reference evidence="1 2" key="1">
    <citation type="journal article" date="2006" name="Science">
        <title>The genome of black cottonwood, Populus trichocarpa (Torr. &amp; Gray).</title>
        <authorList>
            <person name="Tuskan G.A."/>
            <person name="Difazio S."/>
            <person name="Jansson S."/>
            <person name="Bohlmann J."/>
            <person name="Grigoriev I."/>
            <person name="Hellsten U."/>
            <person name="Putnam N."/>
            <person name="Ralph S."/>
            <person name="Rombauts S."/>
            <person name="Salamov A."/>
            <person name="Schein J."/>
            <person name="Sterck L."/>
            <person name="Aerts A."/>
            <person name="Bhalerao R.R."/>
            <person name="Bhalerao R.P."/>
            <person name="Blaudez D."/>
            <person name="Boerjan W."/>
            <person name="Brun A."/>
            <person name="Brunner A."/>
            <person name="Busov V."/>
            <person name="Campbell M."/>
            <person name="Carlson J."/>
            <person name="Chalot M."/>
            <person name="Chapman J."/>
            <person name="Chen G.L."/>
            <person name="Cooper D."/>
            <person name="Coutinho P.M."/>
            <person name="Couturier J."/>
            <person name="Covert S."/>
            <person name="Cronk Q."/>
            <person name="Cunningham R."/>
            <person name="Davis J."/>
            <person name="Degroeve S."/>
            <person name="Dejardin A."/>
            <person name="Depamphilis C."/>
            <person name="Detter J."/>
            <person name="Dirks B."/>
            <person name="Dubchak I."/>
            <person name="Duplessis S."/>
            <person name="Ehlting J."/>
            <person name="Ellis B."/>
            <person name="Gendler K."/>
            <person name="Goodstein D."/>
            <person name="Gribskov M."/>
            <person name="Grimwood J."/>
            <person name="Groover A."/>
            <person name="Gunter L."/>
            <person name="Hamberger B."/>
            <person name="Heinze B."/>
            <person name="Helariutta Y."/>
            <person name="Henrissat B."/>
            <person name="Holligan D."/>
            <person name="Holt R."/>
            <person name="Huang W."/>
            <person name="Islam-Faridi N."/>
            <person name="Jones S."/>
            <person name="Jones-Rhoades M."/>
            <person name="Jorgensen R."/>
            <person name="Joshi C."/>
            <person name="Kangasjarvi J."/>
            <person name="Karlsson J."/>
            <person name="Kelleher C."/>
            <person name="Kirkpatrick R."/>
            <person name="Kirst M."/>
            <person name="Kohler A."/>
            <person name="Kalluri U."/>
            <person name="Larimer F."/>
            <person name="Leebens-Mack J."/>
            <person name="Leple J.C."/>
            <person name="Locascio P."/>
            <person name="Lou Y."/>
            <person name="Lucas S."/>
            <person name="Martin F."/>
            <person name="Montanini B."/>
            <person name="Napoli C."/>
            <person name="Nelson D.R."/>
            <person name="Nelson C."/>
            <person name="Nieminen K."/>
            <person name="Nilsson O."/>
            <person name="Pereda V."/>
            <person name="Peter G."/>
            <person name="Philippe R."/>
            <person name="Pilate G."/>
            <person name="Poliakov A."/>
            <person name="Razumovskaya J."/>
            <person name="Richardson P."/>
            <person name="Rinaldi C."/>
            <person name="Ritland K."/>
            <person name="Rouze P."/>
            <person name="Ryaboy D."/>
            <person name="Schmutz J."/>
            <person name="Schrader J."/>
            <person name="Segerman B."/>
            <person name="Shin H."/>
            <person name="Siddiqui A."/>
            <person name="Sterky F."/>
            <person name="Terry A."/>
            <person name="Tsai C.J."/>
            <person name="Uberbacher E."/>
            <person name="Unneberg P."/>
            <person name="Vahala J."/>
            <person name="Wall K."/>
            <person name="Wessler S."/>
            <person name="Yang G."/>
            <person name="Yin T."/>
            <person name="Douglas C."/>
            <person name="Marra M."/>
            <person name="Sandberg G."/>
            <person name="Van de Peer Y."/>
            <person name="Rokhsar D."/>
        </authorList>
    </citation>
    <scope>NUCLEOTIDE SEQUENCE [LARGE SCALE GENOMIC DNA]</scope>
    <source>
        <strain evidence="2">cv. Nisqually</strain>
    </source>
</reference>
<organism evidence="1 2">
    <name type="scientific">Populus trichocarpa</name>
    <name type="common">Western balsam poplar</name>
    <name type="synonym">Populus balsamifera subsp. trichocarpa</name>
    <dbReference type="NCBI Taxonomy" id="3694"/>
    <lineage>
        <taxon>Eukaryota</taxon>
        <taxon>Viridiplantae</taxon>
        <taxon>Streptophyta</taxon>
        <taxon>Embryophyta</taxon>
        <taxon>Tracheophyta</taxon>
        <taxon>Spermatophyta</taxon>
        <taxon>Magnoliopsida</taxon>
        <taxon>eudicotyledons</taxon>
        <taxon>Gunneridae</taxon>
        <taxon>Pentapetalae</taxon>
        <taxon>rosids</taxon>
        <taxon>fabids</taxon>
        <taxon>Malpighiales</taxon>
        <taxon>Salicaceae</taxon>
        <taxon>Saliceae</taxon>
        <taxon>Populus</taxon>
    </lineage>
</organism>
<protein>
    <submittedName>
        <fullName evidence="1">Uncharacterized protein</fullName>
    </submittedName>
</protein>
<dbReference type="InParanoid" id="A0A3N7EFQ4"/>
<accession>A0A3N7EFQ4</accession>
<keyword evidence="2" id="KW-1185">Reference proteome</keyword>
<proteinExistence type="predicted"/>
<evidence type="ECO:0000313" key="1">
    <source>
        <dbReference type="EMBL" id="RQO86157.1"/>
    </source>
</evidence>
<sequence>MGYNLASHCKSLIYHRTPKTRFLTYLSMYEPQEIRVSACLPICVSFSSV</sequence>